<accession>A0A2V4APB6</accession>
<protein>
    <submittedName>
        <fullName evidence="1">Uncharacterized protein</fullName>
    </submittedName>
</protein>
<comment type="caution">
    <text evidence="1">The sequence shown here is derived from an EMBL/GenBank/DDBJ whole genome shotgun (WGS) entry which is preliminary data.</text>
</comment>
<sequence>MRVRLSDRELELIGGRAAALGLTVPAYLAMRGQEDVVAPQRGAAVSPAQMRALVAELYALKRILRGAGTNLNQLAKVANATGEAPSEAWHHAARIERTLPRLDEFLAGLKAWMLP</sequence>
<dbReference type="InterPro" id="IPR053842">
    <property type="entry name" value="NikA-like"/>
</dbReference>
<gene>
    <name evidence="1" type="ORF">BAY60_35485</name>
</gene>
<proteinExistence type="predicted"/>
<dbReference type="EMBL" id="MASW01000024">
    <property type="protein sequence ID" value="PXY16511.1"/>
    <property type="molecule type" value="Genomic_DNA"/>
</dbReference>
<evidence type="ECO:0000313" key="2">
    <source>
        <dbReference type="Proteomes" id="UP000249915"/>
    </source>
</evidence>
<dbReference type="Proteomes" id="UP000249915">
    <property type="component" value="Plasmid pPmurDSM45305"/>
</dbReference>
<dbReference type="Pfam" id="PF21983">
    <property type="entry name" value="NikA-like"/>
    <property type="match status" value="1"/>
</dbReference>
<geneLocation type="plasmid" evidence="2">
    <name>ppmurdsm45305</name>
</geneLocation>
<dbReference type="AlphaFoldDB" id="A0A2V4APB6"/>
<evidence type="ECO:0000313" key="1">
    <source>
        <dbReference type="EMBL" id="PXY16511.1"/>
    </source>
</evidence>
<keyword evidence="2" id="KW-1185">Reference proteome</keyword>
<name>A0A2V4APB6_9PSEU</name>
<reference evidence="1 2" key="1">
    <citation type="submission" date="2016-07" db="EMBL/GenBank/DDBJ databases">
        <title>Draft genome sequence of Prauserella muralis DSM 45305, isolated from a mould-covered wall in an indoor environment.</title>
        <authorList>
            <person name="Ruckert C."/>
            <person name="Albersmeier A."/>
            <person name="Jiang C.-L."/>
            <person name="Jiang Y."/>
            <person name="Kalinowski J."/>
            <person name="Schneider O."/>
            <person name="Winkler A."/>
            <person name="Zotchev S.B."/>
        </authorList>
    </citation>
    <scope>NUCLEOTIDE SEQUENCE [LARGE SCALE GENOMIC DNA]</scope>
    <source>
        <strain evidence="1 2">DSM 45305</strain>
        <plasmid evidence="2">ppmurdsm45305</plasmid>
    </source>
</reference>
<organism evidence="1 2">
    <name type="scientific">Prauserella muralis</name>
    <dbReference type="NCBI Taxonomy" id="588067"/>
    <lineage>
        <taxon>Bacteria</taxon>
        <taxon>Bacillati</taxon>
        <taxon>Actinomycetota</taxon>
        <taxon>Actinomycetes</taxon>
        <taxon>Pseudonocardiales</taxon>
        <taxon>Pseudonocardiaceae</taxon>
        <taxon>Prauserella</taxon>
    </lineage>
</organism>
<keyword evidence="1" id="KW-0614">Plasmid</keyword>